<name>A0ABQ4MZA6_9BACL</name>
<evidence type="ECO:0000313" key="2">
    <source>
        <dbReference type="Proteomes" id="UP000681290"/>
    </source>
</evidence>
<sequence>MIALLISLSSHSCSSIMSYTITRFTGMEQAVRRLDAQRYRDHGGAMATLNSVAVTLEARV</sequence>
<evidence type="ECO:0000313" key="1">
    <source>
        <dbReference type="EMBL" id="GIP61279.1"/>
    </source>
</evidence>
<dbReference type="EMBL" id="BOSM01000016">
    <property type="protein sequence ID" value="GIP61279.1"/>
    <property type="molecule type" value="Genomic_DNA"/>
</dbReference>
<accession>A0ABQ4MZA6</accession>
<organism evidence="1 2">
    <name type="scientific">Paenibacillus woosongensis</name>
    <dbReference type="NCBI Taxonomy" id="307580"/>
    <lineage>
        <taxon>Bacteria</taxon>
        <taxon>Bacillati</taxon>
        <taxon>Bacillota</taxon>
        <taxon>Bacilli</taxon>
        <taxon>Bacillales</taxon>
        <taxon>Paenibacillaceae</taxon>
        <taxon>Paenibacillus</taxon>
    </lineage>
</organism>
<reference evidence="1 2" key="1">
    <citation type="submission" date="2021-03" db="EMBL/GenBank/DDBJ databases">
        <title>Antimicrobial resistance genes in bacteria isolated from Japanese honey, and their potential for conferring macrolide and lincosamide resistance in the American foulbrood pathogen Paenibacillus larvae.</title>
        <authorList>
            <person name="Okamoto M."/>
            <person name="Kumagai M."/>
            <person name="Kanamori H."/>
            <person name="Takamatsu D."/>
        </authorList>
    </citation>
    <scope>NUCLEOTIDE SEQUENCE [LARGE SCALE GENOMIC DNA]</scope>
    <source>
        <strain evidence="1 2">J15TS10</strain>
    </source>
</reference>
<dbReference type="Proteomes" id="UP000681290">
    <property type="component" value="Unassembled WGS sequence"/>
</dbReference>
<keyword evidence="2" id="KW-1185">Reference proteome</keyword>
<comment type="caution">
    <text evidence="1">The sequence shown here is derived from an EMBL/GenBank/DDBJ whole genome shotgun (WGS) entry which is preliminary data.</text>
</comment>
<protein>
    <submittedName>
        <fullName evidence="1">Uncharacterized protein</fullName>
    </submittedName>
</protein>
<proteinExistence type="predicted"/>
<gene>
    <name evidence="1" type="ORF">J15TS10_50930</name>
</gene>